<dbReference type="GO" id="GO:0005975">
    <property type="term" value="P:carbohydrate metabolic process"/>
    <property type="evidence" value="ECO:0007669"/>
    <property type="project" value="InterPro"/>
</dbReference>
<keyword evidence="3" id="KW-0808">Transferase</keyword>
<dbReference type="GO" id="GO:0030246">
    <property type="term" value="F:carbohydrate binding"/>
    <property type="evidence" value="ECO:0007669"/>
    <property type="project" value="InterPro"/>
</dbReference>
<dbReference type="InterPro" id="IPR005195">
    <property type="entry name" value="Glyco_hydro_65_M"/>
</dbReference>
<evidence type="ECO:0000256" key="2">
    <source>
        <dbReference type="ARBA" id="ARBA00022676"/>
    </source>
</evidence>
<evidence type="ECO:0000313" key="10">
    <source>
        <dbReference type="Proteomes" id="UP000431913"/>
    </source>
</evidence>
<feature type="binding site" evidence="5">
    <location>
        <begin position="608"/>
        <end position="609"/>
    </location>
    <ligand>
        <name>substrate</name>
    </ligand>
</feature>
<comment type="similarity">
    <text evidence="1">Belongs to the glycosyl hydrolase 65 family.</text>
</comment>
<dbReference type="Gene3D" id="2.70.98.40">
    <property type="entry name" value="Glycoside hydrolase, family 65, N-terminal domain"/>
    <property type="match status" value="1"/>
</dbReference>
<name>A0A6I2U637_9FIRM</name>
<dbReference type="SUPFAM" id="SSF74650">
    <property type="entry name" value="Galactose mutarotase-like"/>
    <property type="match status" value="1"/>
</dbReference>
<feature type="domain" description="Glycoside hydrolase family 65 N-terminal" evidence="8">
    <location>
        <begin position="17"/>
        <end position="253"/>
    </location>
</feature>
<dbReference type="Gene3D" id="1.50.10.10">
    <property type="match status" value="1"/>
</dbReference>
<dbReference type="AlphaFoldDB" id="A0A6I2U637"/>
<dbReference type="SUPFAM" id="SSF48208">
    <property type="entry name" value="Six-hairpin glycosidases"/>
    <property type="match status" value="1"/>
</dbReference>
<gene>
    <name evidence="9" type="ORF">FYJ76_14645</name>
</gene>
<protein>
    <submittedName>
        <fullName evidence="9">Glycoside hydrolase family 65 protein</fullName>
    </submittedName>
</protein>
<dbReference type="Gene3D" id="2.60.420.10">
    <property type="entry name" value="Maltose phosphorylase, domain 3"/>
    <property type="match status" value="1"/>
</dbReference>
<comment type="caution">
    <text evidence="9">The sequence shown here is derived from an EMBL/GenBank/DDBJ whole genome shotgun (WGS) entry which is preliminary data.</text>
</comment>
<dbReference type="Pfam" id="PF03633">
    <property type="entry name" value="Glyco_hydro_65C"/>
    <property type="match status" value="1"/>
</dbReference>
<feature type="active site" description="Proton donor" evidence="4">
    <location>
        <position position="495"/>
    </location>
</feature>
<evidence type="ECO:0000259" key="8">
    <source>
        <dbReference type="Pfam" id="PF03636"/>
    </source>
</evidence>
<dbReference type="InterPro" id="IPR011013">
    <property type="entry name" value="Gal_mutarotase_sf_dom"/>
</dbReference>
<dbReference type="InterPro" id="IPR008928">
    <property type="entry name" value="6-hairpin_glycosidase_sf"/>
</dbReference>
<dbReference type="Pfam" id="PF03636">
    <property type="entry name" value="Glyco_hydro_65N"/>
    <property type="match status" value="1"/>
</dbReference>
<keyword evidence="2" id="KW-0328">Glycosyltransferase</keyword>
<dbReference type="InterPro" id="IPR017045">
    <property type="entry name" value="Malt_Pase/Glycosyl_Hdrlase"/>
</dbReference>
<evidence type="ECO:0000259" key="7">
    <source>
        <dbReference type="Pfam" id="PF03633"/>
    </source>
</evidence>
<evidence type="ECO:0000256" key="5">
    <source>
        <dbReference type="PIRSR" id="PIRSR036289-51"/>
    </source>
</evidence>
<dbReference type="Pfam" id="PF03632">
    <property type="entry name" value="Glyco_hydro_65m"/>
    <property type="match status" value="1"/>
</dbReference>
<proteinExistence type="inferred from homology"/>
<dbReference type="PANTHER" id="PTHR11051:SF8">
    <property type="entry name" value="PROTEIN-GLUCOSYLGALACTOSYLHYDROXYLYSINE GLUCOSIDASE"/>
    <property type="match status" value="1"/>
</dbReference>
<organism evidence="9 10">
    <name type="scientific">Ruthenibacterium lactatiformans</name>
    <dbReference type="NCBI Taxonomy" id="1550024"/>
    <lineage>
        <taxon>Bacteria</taxon>
        <taxon>Bacillati</taxon>
        <taxon>Bacillota</taxon>
        <taxon>Clostridia</taxon>
        <taxon>Eubacteriales</taxon>
        <taxon>Oscillospiraceae</taxon>
        <taxon>Ruthenibacterium</taxon>
    </lineage>
</organism>
<dbReference type="InterPro" id="IPR037018">
    <property type="entry name" value="GH65_N"/>
</dbReference>
<sequence>MKTVLDYSQAAEGILAEASFDRNYFGKIESIFCQGNGYLGIRNVTEEQYWGESREMYVSGTFDRASGDTVPELPNAADVLEMKLILNGCIFTLQEGNILAYRRTLNLNTGECVRKVRWRSPAGDTLALEFRRIVSLNRLHVIAQQISIAAEERAVSVCIETGVNGRITNGGEQHFSRNAKRVREGRFLEYIQVTGESEIPFFFHTAISLFLNGESFFVPCSARRERRRLFARYNTEVPAGKTLRIEKISTVHTGLDAEFAGLSWEQQAQAAFVCCREANELGYRQLADDSARAWEKTVWKRGAVQIESKDPFDALALKFAQYHLHVMTPAHDERMNITAKGLSSDAYRGHTFWDTEIFILPYYTFTHPDMARRLVRYRCLSLESACGNARRNGWKGAQFPWEAAGPNDGETSSEWGGPDLFTGEFYRMPYGQTEIHITADVVYGLRQYVAETGDEAIMEDGGYELVFQTAIFWVSRLQCGPDGLLHLYGVVGPDEYKNDVDDNAFTNYMAHWNIRWAVECCDKLQIEHSSLYRALDKRLDLARARGIWDAALRKMYLPQPDEDGIIPQTADYRSLKSIDLSAYKFRERVGSITDDYTWEELHGMQVSKQADTLLLFTLLGDYFSKEQKIANWHYYEPRTLHDSSLSLCTHSILASDVGDLPLAYTMFRHAAEIDLGPNMSSSDEGIHAASIGGIWQCAVLGFGGVRIRGGMLQITPALPNSWEKLSFFLWWHGCRIHVSAAHDRLVLENISGTKSVLVQVQDRIYTLDETLSIPLCNLN</sequence>
<dbReference type="GO" id="GO:0016757">
    <property type="term" value="F:glycosyltransferase activity"/>
    <property type="evidence" value="ECO:0007669"/>
    <property type="project" value="UniProtKB-KW"/>
</dbReference>
<dbReference type="EMBL" id="VUNJ01000020">
    <property type="protein sequence ID" value="MST93152.1"/>
    <property type="molecule type" value="Genomic_DNA"/>
</dbReference>
<evidence type="ECO:0000313" key="9">
    <source>
        <dbReference type="EMBL" id="MST93152.1"/>
    </source>
</evidence>
<dbReference type="PANTHER" id="PTHR11051">
    <property type="entry name" value="GLYCOSYL HYDROLASE-RELATED"/>
    <property type="match status" value="1"/>
</dbReference>
<accession>A0A6I2U637</accession>
<dbReference type="PIRSF" id="PIRSF036289">
    <property type="entry name" value="Glycosyl_hydrolase_malt_phosph"/>
    <property type="match status" value="1"/>
</dbReference>
<dbReference type="InterPro" id="IPR005196">
    <property type="entry name" value="Glyco_hydro_65_N"/>
</dbReference>
<dbReference type="InterPro" id="IPR012341">
    <property type="entry name" value="6hp_glycosidase-like_sf"/>
</dbReference>
<feature type="domain" description="Glycoside hydrolase family 65 central catalytic" evidence="6">
    <location>
        <begin position="318"/>
        <end position="696"/>
    </location>
</feature>
<evidence type="ECO:0000256" key="3">
    <source>
        <dbReference type="ARBA" id="ARBA00022679"/>
    </source>
</evidence>
<dbReference type="GO" id="GO:0004553">
    <property type="term" value="F:hydrolase activity, hydrolyzing O-glycosyl compounds"/>
    <property type="evidence" value="ECO:0007669"/>
    <property type="project" value="TreeGrafter"/>
</dbReference>
<evidence type="ECO:0000256" key="1">
    <source>
        <dbReference type="ARBA" id="ARBA00006768"/>
    </source>
</evidence>
<evidence type="ECO:0000256" key="4">
    <source>
        <dbReference type="PIRSR" id="PIRSR036289-50"/>
    </source>
</evidence>
<reference evidence="9 10" key="1">
    <citation type="submission" date="2019-08" db="EMBL/GenBank/DDBJ databases">
        <title>In-depth cultivation of the pig gut microbiome towards novel bacterial diversity and tailored functional studies.</title>
        <authorList>
            <person name="Wylensek D."/>
            <person name="Hitch T.C.A."/>
            <person name="Clavel T."/>
        </authorList>
    </citation>
    <scope>NUCLEOTIDE SEQUENCE [LARGE SCALE GENOMIC DNA]</scope>
    <source>
        <strain evidence="9 10">WCA3-601-WT-6J</strain>
    </source>
</reference>
<feature type="domain" description="Glycoside hydrolase family 65 C-terminal" evidence="7">
    <location>
        <begin position="706"/>
        <end position="767"/>
    </location>
</feature>
<dbReference type="Proteomes" id="UP000431913">
    <property type="component" value="Unassembled WGS sequence"/>
</dbReference>
<feature type="binding site" evidence="5">
    <location>
        <begin position="353"/>
        <end position="354"/>
    </location>
    <ligand>
        <name>substrate</name>
    </ligand>
</feature>
<keyword evidence="9" id="KW-0378">Hydrolase</keyword>
<evidence type="ECO:0000259" key="6">
    <source>
        <dbReference type="Pfam" id="PF03632"/>
    </source>
</evidence>
<dbReference type="RefSeq" id="WP_154523738.1">
    <property type="nucleotide sequence ID" value="NZ_VUNJ01000020.1"/>
</dbReference>
<dbReference type="InterPro" id="IPR005194">
    <property type="entry name" value="Glyco_hydro_65_C"/>
</dbReference>